<dbReference type="AlphaFoldDB" id="A0A1X2GFY6"/>
<dbReference type="OrthoDB" id="2442703at2759"/>
<dbReference type="EMBL" id="MCGT01000017">
    <property type="protein sequence ID" value="ORX52862.1"/>
    <property type="molecule type" value="Genomic_DNA"/>
</dbReference>
<dbReference type="Proteomes" id="UP000242146">
    <property type="component" value="Unassembled WGS sequence"/>
</dbReference>
<feature type="compositionally biased region" description="Polar residues" evidence="6">
    <location>
        <begin position="41"/>
        <end position="68"/>
    </location>
</feature>
<feature type="compositionally biased region" description="Low complexity" evidence="6">
    <location>
        <begin position="95"/>
        <end position="107"/>
    </location>
</feature>
<feature type="compositionally biased region" description="Low complexity" evidence="6">
    <location>
        <begin position="77"/>
        <end position="88"/>
    </location>
</feature>
<gene>
    <name evidence="7" type="ORF">DM01DRAFT_1336648</name>
</gene>
<organism evidence="7 8">
    <name type="scientific">Hesseltinella vesiculosa</name>
    <dbReference type="NCBI Taxonomy" id="101127"/>
    <lineage>
        <taxon>Eukaryota</taxon>
        <taxon>Fungi</taxon>
        <taxon>Fungi incertae sedis</taxon>
        <taxon>Mucoromycota</taxon>
        <taxon>Mucoromycotina</taxon>
        <taxon>Mucoromycetes</taxon>
        <taxon>Mucorales</taxon>
        <taxon>Cunninghamellaceae</taxon>
        <taxon>Hesseltinella</taxon>
    </lineage>
</organism>
<name>A0A1X2GFY6_9FUNG</name>
<feature type="compositionally biased region" description="Low complexity" evidence="6">
    <location>
        <begin position="13"/>
        <end position="40"/>
    </location>
</feature>
<dbReference type="Pfam" id="PF08598">
    <property type="entry name" value="Sds3"/>
    <property type="match status" value="1"/>
</dbReference>
<evidence type="ECO:0000313" key="7">
    <source>
        <dbReference type="EMBL" id="ORX52862.1"/>
    </source>
</evidence>
<evidence type="ECO:0000256" key="6">
    <source>
        <dbReference type="SAM" id="MobiDB-lite"/>
    </source>
</evidence>
<evidence type="ECO:0000256" key="5">
    <source>
        <dbReference type="ARBA" id="ARBA00023242"/>
    </source>
</evidence>
<keyword evidence="3" id="KW-0805">Transcription regulation</keyword>
<keyword evidence="4" id="KW-0804">Transcription</keyword>
<evidence type="ECO:0000256" key="4">
    <source>
        <dbReference type="ARBA" id="ARBA00023163"/>
    </source>
</evidence>
<dbReference type="GO" id="GO:0010468">
    <property type="term" value="P:regulation of gene expression"/>
    <property type="evidence" value="ECO:0007669"/>
    <property type="project" value="UniProtKB-ARBA"/>
</dbReference>
<feature type="compositionally biased region" description="Basic and acidic residues" evidence="6">
    <location>
        <begin position="129"/>
        <end position="140"/>
    </location>
</feature>
<sequence length="283" mass="31912">MNSKDESKPSDLSPEPTAASSPTSSNPTSNDSPDSPNSTATSNNGEPNNPSHARVTRSLSVDSSNDDSASQKRRRITNSSSTPTSTAKSTRKKPSSSSTSTTANMSSIPIHPSNTDEFERETRNSSQRLSKEAKDAKKAEREVMIKKKLAELDQLEKTVKDHSHEEYHKLLEDIQAKRSKKLTVAQGRHSLMESNFRNGFLAQKKSAFDKFHLDKLALRRAMIYKVQQKINRIEQEYYASQQTTKSSLDDQNLADWMPPDRPSMINILFYFIEHNRIFITSYP</sequence>
<dbReference type="InterPro" id="IPR013907">
    <property type="entry name" value="Sds3"/>
</dbReference>
<comment type="subcellular location">
    <subcellularLocation>
        <location evidence="1">Nucleus</location>
    </subcellularLocation>
</comment>
<evidence type="ECO:0000256" key="1">
    <source>
        <dbReference type="ARBA" id="ARBA00004123"/>
    </source>
</evidence>
<keyword evidence="8" id="KW-1185">Reference proteome</keyword>
<evidence type="ECO:0000313" key="8">
    <source>
        <dbReference type="Proteomes" id="UP000242146"/>
    </source>
</evidence>
<reference evidence="7 8" key="1">
    <citation type="submission" date="2016-07" db="EMBL/GenBank/DDBJ databases">
        <title>Pervasive Adenine N6-methylation of Active Genes in Fungi.</title>
        <authorList>
            <consortium name="DOE Joint Genome Institute"/>
            <person name="Mondo S.J."/>
            <person name="Dannebaum R.O."/>
            <person name="Kuo R.C."/>
            <person name="Labutti K."/>
            <person name="Haridas S."/>
            <person name="Kuo A."/>
            <person name="Salamov A."/>
            <person name="Ahrendt S.R."/>
            <person name="Lipzen A."/>
            <person name="Sullivan W."/>
            <person name="Andreopoulos W.B."/>
            <person name="Clum A."/>
            <person name="Lindquist E."/>
            <person name="Daum C."/>
            <person name="Ramamoorthy G.K."/>
            <person name="Gryganskyi A."/>
            <person name="Culley D."/>
            <person name="Magnuson J.K."/>
            <person name="James T.Y."/>
            <person name="O'Malley M.A."/>
            <person name="Stajich J.E."/>
            <person name="Spatafora J.W."/>
            <person name="Visel A."/>
            <person name="Grigoriev I.V."/>
        </authorList>
    </citation>
    <scope>NUCLEOTIDE SEQUENCE [LARGE SCALE GENOMIC DNA]</scope>
    <source>
        <strain evidence="7 8">NRRL 3301</strain>
    </source>
</reference>
<protein>
    <submittedName>
        <fullName evidence="7">Uncharacterized protein</fullName>
    </submittedName>
</protein>
<evidence type="ECO:0000256" key="2">
    <source>
        <dbReference type="ARBA" id="ARBA00022491"/>
    </source>
</evidence>
<comment type="caution">
    <text evidence="7">The sequence shown here is derived from an EMBL/GenBank/DDBJ whole genome shotgun (WGS) entry which is preliminary data.</text>
</comment>
<evidence type="ECO:0000256" key="3">
    <source>
        <dbReference type="ARBA" id="ARBA00023015"/>
    </source>
</evidence>
<proteinExistence type="predicted"/>
<dbReference type="GO" id="GO:0005654">
    <property type="term" value="C:nucleoplasm"/>
    <property type="evidence" value="ECO:0007669"/>
    <property type="project" value="UniProtKB-ARBA"/>
</dbReference>
<dbReference type="STRING" id="101127.A0A1X2GFY6"/>
<keyword evidence="2" id="KW-0678">Repressor</keyword>
<accession>A0A1X2GFY6</accession>
<keyword evidence="5" id="KW-0539">Nucleus</keyword>
<feature type="region of interest" description="Disordered" evidence="6">
    <location>
        <begin position="1"/>
        <end position="140"/>
    </location>
</feature>